<dbReference type="Gene3D" id="3.40.50.1820">
    <property type="entry name" value="alpha/beta hydrolase"/>
    <property type="match status" value="1"/>
</dbReference>
<dbReference type="OrthoDB" id="9806902at2"/>
<reference evidence="2 3" key="1">
    <citation type="journal article" date="2003" name="Int. J. Syst. Evol. Microbiol.">
        <title>Virgibacillus carmonensis sp. nov., Virgibacillus necropolis sp. nov. and Virgibacillus picturae sp. nov., three novel species isolated from deteriorated mural paintings, transfer of the species of the genus salibacillus to Virgibacillus, as Virgibacillus marismortui comb. nov. and Virgibacillus salexigens comb. nov., and emended description of the genus Virgibacillus.</title>
        <authorList>
            <person name="Heyrman J."/>
            <person name="Logan N.A."/>
            <person name="Busse H.J."/>
            <person name="Balcaen A."/>
            <person name="Lebbe L."/>
            <person name="Rodriguez-Diaz M."/>
            <person name="Swings J."/>
            <person name="De Vos P."/>
        </authorList>
    </citation>
    <scope>NUCLEOTIDE SEQUENCE [LARGE SCALE GENOMIC DNA]</scope>
    <source>
        <strain evidence="2 3">LMG 19488</strain>
    </source>
</reference>
<gene>
    <name evidence="2" type="ORF">CFK40_06960</name>
</gene>
<dbReference type="InterPro" id="IPR029058">
    <property type="entry name" value="AB_hydrolase_fold"/>
</dbReference>
<evidence type="ECO:0000313" key="2">
    <source>
        <dbReference type="EMBL" id="ASN04773.1"/>
    </source>
</evidence>
<dbReference type="EMBL" id="CP022437">
    <property type="protein sequence ID" value="ASN04773.1"/>
    <property type="molecule type" value="Genomic_DNA"/>
</dbReference>
<dbReference type="PANTHER" id="PTHR11614">
    <property type="entry name" value="PHOSPHOLIPASE-RELATED"/>
    <property type="match status" value="1"/>
</dbReference>
<dbReference type="SUPFAM" id="SSF53474">
    <property type="entry name" value="alpha/beta-Hydrolases"/>
    <property type="match status" value="1"/>
</dbReference>
<dbReference type="Proteomes" id="UP000204391">
    <property type="component" value="Chromosome"/>
</dbReference>
<name>A0A221MAW4_9BACI</name>
<dbReference type="InterPro" id="IPR051044">
    <property type="entry name" value="MAG_DAG_Lipase"/>
</dbReference>
<organism evidence="2 3">
    <name type="scientific">Virgibacillus necropolis</name>
    <dbReference type="NCBI Taxonomy" id="163877"/>
    <lineage>
        <taxon>Bacteria</taxon>
        <taxon>Bacillati</taxon>
        <taxon>Bacillota</taxon>
        <taxon>Bacilli</taxon>
        <taxon>Bacillales</taxon>
        <taxon>Bacillaceae</taxon>
        <taxon>Virgibacillus</taxon>
    </lineage>
</organism>
<keyword evidence="3" id="KW-1185">Reference proteome</keyword>
<feature type="domain" description="Serine aminopeptidase S33" evidence="1">
    <location>
        <begin position="25"/>
        <end position="286"/>
    </location>
</feature>
<dbReference type="AlphaFoldDB" id="A0A221MAW4"/>
<evidence type="ECO:0000259" key="1">
    <source>
        <dbReference type="Pfam" id="PF12146"/>
    </source>
</evidence>
<dbReference type="InterPro" id="IPR022742">
    <property type="entry name" value="Hydrolase_4"/>
</dbReference>
<evidence type="ECO:0000313" key="3">
    <source>
        <dbReference type="Proteomes" id="UP000204391"/>
    </source>
</evidence>
<sequence>MEKEFWISMYDDVEVYVKKWYKQNQKPKAIVQLAHGMVEHINRYDTFAKYLLENDIFLYGNDHRGHGKTGEKQGKLGYFAAEKGFEKVTNDLYEVTMEIKKEYPDTPLFILGHSMGSFLARSYIQRYSQEIDGVVLSGTGYTPKARFQVGKQLASALPPKEETKLMNTLTFGSYNKRVDDKNTSYDWLTRDKAMIQSYTDDPYCGFVPTARFYYDLLDGISMIQDARRNEAIRKDLPMLLASGDADPVGDYGKGVWKTAELYEKAGLENIATMFSHGGRHELLNELNKEEVFTLIFHWLRDQMS</sequence>
<accession>A0A221MAW4</accession>
<dbReference type="Pfam" id="PF12146">
    <property type="entry name" value="Hydrolase_4"/>
    <property type="match status" value="1"/>
</dbReference>
<proteinExistence type="predicted"/>
<protein>
    <submittedName>
        <fullName evidence="2">Lysophospholipase</fullName>
    </submittedName>
</protein>
<dbReference type="KEGG" id="vne:CFK40_06960"/>